<reference evidence="3" key="1">
    <citation type="submission" date="2015-01" db="EMBL/GenBank/DDBJ databases">
        <authorList>
            <person name="Paterson Steve"/>
        </authorList>
    </citation>
    <scope>NUCLEOTIDE SEQUENCE [LARGE SCALE GENOMIC DNA]</scope>
    <source>
        <strain evidence="3">OBR1</strain>
    </source>
</reference>
<keyword evidence="3" id="KW-1185">Reference proteome</keyword>
<dbReference type="Gene3D" id="3.40.50.720">
    <property type="entry name" value="NAD(P)-binding Rossmann-like Domain"/>
    <property type="match status" value="1"/>
</dbReference>
<evidence type="ECO:0000313" key="2">
    <source>
        <dbReference type="EMBL" id="CPR18848.1"/>
    </source>
</evidence>
<dbReference type="RefSeq" id="WP_048638304.1">
    <property type="nucleotide sequence ID" value="NZ_CGIG01000001.1"/>
</dbReference>
<dbReference type="STRING" id="1109412.BN1221_03437c"/>
<dbReference type="Proteomes" id="UP000044377">
    <property type="component" value="Unassembled WGS sequence"/>
</dbReference>
<accession>A0A0G4JYK3</accession>
<dbReference type="PANTHER" id="PTHR43162">
    <property type="match status" value="1"/>
</dbReference>
<dbReference type="EMBL" id="CGIG01000001">
    <property type="protein sequence ID" value="CPR18848.1"/>
    <property type="molecule type" value="Genomic_DNA"/>
</dbReference>
<sequence length="294" mass="31846">MIVVTAPTSQIGSQLLPRLLAAQIPVRVIVRNASKLPPDVRTRVEIVEGSHADAATVERAFDGARSLFWLVPANPKAVSVAQAYVDFSHPAATAIKASSINHVVEITALGRGTAQATDAGYVTGSLAMDDLIASTGVHQRALAMPSFMDNILMQLRVLREKRAFFLPIPGDLELPSCSTDDIAAVAARWLLDETWVGQQEVPVLGPENISFNQMARIMSEVLNLEIAYQQIPLDAYKAQFLSFGFSEAMAEGMTAMARAKGEGLDLGATRMPENSTPTHFRQWCETVLKPAFQA</sequence>
<dbReference type="Pfam" id="PF13460">
    <property type="entry name" value="NAD_binding_10"/>
    <property type="match status" value="1"/>
</dbReference>
<dbReference type="InterPro" id="IPR016040">
    <property type="entry name" value="NAD(P)-bd_dom"/>
</dbReference>
<dbReference type="AlphaFoldDB" id="A0A0G4JYK3"/>
<feature type="domain" description="NAD(P)-binding" evidence="1">
    <location>
        <begin position="8"/>
        <end position="190"/>
    </location>
</feature>
<evidence type="ECO:0000259" key="1">
    <source>
        <dbReference type="Pfam" id="PF13460"/>
    </source>
</evidence>
<dbReference type="Gene3D" id="3.90.25.10">
    <property type="entry name" value="UDP-galactose 4-epimerase, domain 1"/>
    <property type="match status" value="1"/>
</dbReference>
<gene>
    <name evidence="2" type="ORF">BN1221_03437c</name>
</gene>
<dbReference type="OrthoDB" id="7352262at2"/>
<evidence type="ECO:0000313" key="3">
    <source>
        <dbReference type="Proteomes" id="UP000044377"/>
    </source>
</evidence>
<dbReference type="InterPro" id="IPR036291">
    <property type="entry name" value="NAD(P)-bd_dom_sf"/>
</dbReference>
<dbReference type="PANTHER" id="PTHR43162:SF1">
    <property type="entry name" value="PRESTALK A DIFFERENTIATION PROTEIN A"/>
    <property type="match status" value="1"/>
</dbReference>
<protein>
    <recommendedName>
        <fullName evidence="1">NAD(P)-binding domain-containing protein</fullName>
    </recommendedName>
</protein>
<organism evidence="2 3">
    <name type="scientific">Brenneria goodwinii</name>
    <dbReference type="NCBI Taxonomy" id="1109412"/>
    <lineage>
        <taxon>Bacteria</taxon>
        <taxon>Pseudomonadati</taxon>
        <taxon>Pseudomonadota</taxon>
        <taxon>Gammaproteobacteria</taxon>
        <taxon>Enterobacterales</taxon>
        <taxon>Pectobacteriaceae</taxon>
        <taxon>Brenneria</taxon>
    </lineage>
</organism>
<proteinExistence type="predicted"/>
<dbReference type="SUPFAM" id="SSF51735">
    <property type="entry name" value="NAD(P)-binding Rossmann-fold domains"/>
    <property type="match status" value="1"/>
</dbReference>
<dbReference type="InterPro" id="IPR051604">
    <property type="entry name" value="Ergot_Alk_Oxidoreductase"/>
</dbReference>
<name>A0A0G4JYK3_9GAMM</name>